<sequence length="75" mass="7807">MDDLLAAERRAIHATLSSDDAREGMMVFSRSARRCSTDPNGLGESEAVALLTRASTVAVSSGGQPGACQVISTRP</sequence>
<reference evidence="1 2" key="1">
    <citation type="submission" date="2014-01" db="EMBL/GenBank/DDBJ databases">
        <authorList>
            <person name="Dobos K."/>
            <person name="Lenaerts A."/>
            <person name="Ordway D."/>
            <person name="DeGroote M.A."/>
            <person name="Parker T."/>
            <person name="Sizemore C."/>
            <person name="Tallon L.J."/>
            <person name="Sadzewicz L.K."/>
            <person name="Sengamalay N."/>
            <person name="Fraser C.M."/>
            <person name="Hine E."/>
            <person name="Shefchek K.A."/>
            <person name="Das S.P."/>
            <person name="Tettelin H."/>
        </authorList>
    </citation>
    <scope>NUCLEOTIDE SEQUENCE [LARGE SCALE GENOMIC DNA]</scope>
    <source>
        <strain evidence="1 2">Harvey</strain>
    </source>
</reference>
<keyword evidence="2" id="KW-1185">Reference proteome</keyword>
<accession>A0ABN0QTF0</accession>
<organism evidence="1 2">
    <name type="scientific">Mycobacterium ulcerans str. Harvey</name>
    <dbReference type="NCBI Taxonomy" id="1299332"/>
    <lineage>
        <taxon>Bacteria</taxon>
        <taxon>Bacillati</taxon>
        <taxon>Actinomycetota</taxon>
        <taxon>Actinomycetes</taxon>
        <taxon>Mycobacteriales</taxon>
        <taxon>Mycobacteriaceae</taxon>
        <taxon>Mycobacterium</taxon>
        <taxon>Mycobacterium ulcerans group</taxon>
    </lineage>
</organism>
<name>A0ABN0QTF0_MYCUL</name>
<gene>
    <name evidence="1" type="ORF">I551_5422</name>
</gene>
<dbReference type="EMBL" id="JAOL01000148">
    <property type="protein sequence ID" value="EUA88064.1"/>
    <property type="molecule type" value="Genomic_DNA"/>
</dbReference>
<evidence type="ECO:0000313" key="2">
    <source>
        <dbReference type="Proteomes" id="UP000020681"/>
    </source>
</evidence>
<proteinExistence type="predicted"/>
<comment type="caution">
    <text evidence="1">The sequence shown here is derived from an EMBL/GenBank/DDBJ whole genome shotgun (WGS) entry which is preliminary data.</text>
</comment>
<dbReference type="Proteomes" id="UP000020681">
    <property type="component" value="Unassembled WGS sequence"/>
</dbReference>
<evidence type="ECO:0000313" key="1">
    <source>
        <dbReference type="EMBL" id="EUA88064.1"/>
    </source>
</evidence>
<protein>
    <submittedName>
        <fullName evidence="1">Uncharacterized protein</fullName>
    </submittedName>
</protein>